<dbReference type="InterPro" id="IPR043845">
    <property type="entry name" value="DUF5864"/>
</dbReference>
<sequence length="203" mass="23783">MNKQSHYSIKSNFLSKSEKKISIDHYDEADGPSLSSSSSVISKNDLSREKIINRIKNLIDNKFSYNKNIKICTIIKNKCMIIQTIKDMLFSTNLYFIIKIKKSFGLFNSVYVKFFDKDIFENSALNLYHNAYELAKKNSTDIVLEKNILLKDELIAECKTRNYNMVLDMYSHKFVYATYCRKVFVVDDNVVLKKYKIYAHIVD</sequence>
<accession>A0A0G2Y5T3</accession>
<organism evidence="1 2">
    <name type="scientific">Acanthamoeba polyphaga mimivirus</name>
    <name type="common">APMV</name>
    <dbReference type="NCBI Taxonomy" id="212035"/>
    <lineage>
        <taxon>Viruses</taxon>
        <taxon>Varidnaviria</taxon>
        <taxon>Bamfordvirae</taxon>
        <taxon>Nucleocytoviricota</taxon>
        <taxon>Megaviricetes</taxon>
        <taxon>Imitervirales</taxon>
        <taxon>Mimiviridae</taxon>
        <taxon>Megamimivirinae</taxon>
        <taxon>Mimivirus</taxon>
        <taxon>Mimivirus bradfordmassiliense</taxon>
    </lineage>
</organism>
<name>A0A0G2Y5T3_MIMIV</name>
<dbReference type="Pfam" id="PF19182">
    <property type="entry name" value="DUF5864"/>
    <property type="match status" value="1"/>
</dbReference>
<evidence type="ECO:0000313" key="1">
    <source>
        <dbReference type="EMBL" id="AKI79102.1"/>
    </source>
</evidence>
<proteinExistence type="predicted"/>
<evidence type="ECO:0000313" key="2">
    <source>
        <dbReference type="Proteomes" id="UP000241474"/>
    </source>
</evidence>
<organismHost>
    <name type="scientific">Acanthamoeba polyphaga</name>
    <name type="common">Amoeba</name>
    <dbReference type="NCBI Taxonomy" id="5757"/>
</organismHost>
<dbReference type="EMBL" id="KM982401">
    <property type="protein sequence ID" value="AKI79102.1"/>
    <property type="molecule type" value="Genomic_DNA"/>
</dbReference>
<reference evidence="1 2" key="1">
    <citation type="submission" date="2014-10" db="EMBL/GenBank/DDBJ databases">
        <title>Pan-genome analysis of Brazilian lineage A amoebal mimiviruses.</title>
        <authorList>
            <person name="Assis F.L."/>
            <person name="Abrahao J.S."/>
            <person name="Kroon E.G."/>
            <person name="Dornas F.P."/>
            <person name="Andrade K.R."/>
            <person name="Borato P.V.M."/>
            <person name="Pilotto M.R."/>
            <person name="Benamar S."/>
            <person name="LaScola B."/>
            <person name="Colson P."/>
        </authorList>
    </citation>
    <scope>NUCLEOTIDE SEQUENCE [LARGE SCALE GENOMIC DNA]</scope>
    <source>
        <strain evidence="1 2">Oyster</strain>
    </source>
</reference>
<dbReference type="Proteomes" id="UP000241474">
    <property type="component" value="Segment"/>
</dbReference>
<protein>
    <submittedName>
        <fullName evidence="1">Uncharacterized protein</fullName>
    </submittedName>
</protein>